<dbReference type="EC" id="1.-.-.-" evidence="6"/>
<evidence type="ECO:0000256" key="2">
    <source>
        <dbReference type="ARBA" id="ARBA00022857"/>
    </source>
</evidence>
<organism evidence="6 7">
    <name type="scientific">Streptomyces fildesensis</name>
    <dbReference type="NCBI Taxonomy" id="375757"/>
    <lineage>
        <taxon>Bacteria</taxon>
        <taxon>Bacillati</taxon>
        <taxon>Actinomycetota</taxon>
        <taxon>Actinomycetes</taxon>
        <taxon>Kitasatosporales</taxon>
        <taxon>Streptomycetaceae</taxon>
        <taxon>Streptomyces</taxon>
    </lineage>
</organism>
<dbReference type="PRINTS" id="PR00081">
    <property type="entry name" value="GDHRDH"/>
</dbReference>
<feature type="domain" description="Ketoreductase" evidence="5">
    <location>
        <begin position="10"/>
        <end position="188"/>
    </location>
</feature>
<dbReference type="Gene3D" id="3.40.50.720">
    <property type="entry name" value="NAD(P)-binding Rossmann-like Domain"/>
    <property type="match status" value="1"/>
</dbReference>
<keyword evidence="7" id="KW-1185">Reference proteome</keyword>
<comment type="caution">
    <text evidence="6">The sequence shown here is derived from an EMBL/GenBank/DDBJ whole genome shotgun (WGS) entry which is preliminary data.</text>
</comment>
<keyword evidence="2" id="KW-0521">NADP</keyword>
<dbReference type="GO" id="GO:0016491">
    <property type="term" value="F:oxidoreductase activity"/>
    <property type="evidence" value="ECO:0007669"/>
    <property type="project" value="UniProtKB-KW"/>
</dbReference>
<dbReference type="EMBL" id="JBITYG010000002">
    <property type="protein sequence ID" value="MFI9100951.1"/>
    <property type="molecule type" value="Genomic_DNA"/>
</dbReference>
<dbReference type="SMART" id="SM00822">
    <property type="entry name" value="PKS_KR"/>
    <property type="match status" value="1"/>
</dbReference>
<dbReference type="SUPFAM" id="SSF51735">
    <property type="entry name" value="NAD(P)-binding Rossmann-fold domains"/>
    <property type="match status" value="1"/>
</dbReference>
<evidence type="ECO:0000313" key="7">
    <source>
        <dbReference type="Proteomes" id="UP001614394"/>
    </source>
</evidence>
<keyword evidence="3 6" id="KW-0560">Oxidoreductase</keyword>
<name>A0ABW8C6A9_9ACTN</name>
<reference evidence="6 7" key="1">
    <citation type="submission" date="2024-10" db="EMBL/GenBank/DDBJ databases">
        <title>The Natural Products Discovery Center: Release of the First 8490 Sequenced Strains for Exploring Actinobacteria Biosynthetic Diversity.</title>
        <authorList>
            <person name="Kalkreuter E."/>
            <person name="Kautsar S.A."/>
            <person name="Yang D."/>
            <person name="Bader C.D."/>
            <person name="Teijaro C.N."/>
            <person name="Fluegel L."/>
            <person name="Davis C.M."/>
            <person name="Simpson J.R."/>
            <person name="Lauterbach L."/>
            <person name="Steele A.D."/>
            <person name="Gui C."/>
            <person name="Meng S."/>
            <person name="Li G."/>
            <person name="Viehrig K."/>
            <person name="Ye F."/>
            <person name="Su P."/>
            <person name="Kiefer A.F."/>
            <person name="Nichols A."/>
            <person name="Cepeda A.J."/>
            <person name="Yan W."/>
            <person name="Fan B."/>
            <person name="Jiang Y."/>
            <person name="Adhikari A."/>
            <person name="Zheng C.-J."/>
            <person name="Schuster L."/>
            <person name="Cowan T.M."/>
            <person name="Smanski M.J."/>
            <person name="Chevrette M.G."/>
            <person name="De Carvalho L.P.S."/>
            <person name="Shen B."/>
        </authorList>
    </citation>
    <scope>NUCLEOTIDE SEQUENCE [LARGE SCALE GENOMIC DNA]</scope>
    <source>
        <strain evidence="6 7">NPDC053399</strain>
    </source>
</reference>
<feature type="region of interest" description="Disordered" evidence="4">
    <location>
        <begin position="256"/>
        <end position="285"/>
    </location>
</feature>
<evidence type="ECO:0000256" key="4">
    <source>
        <dbReference type="SAM" id="MobiDB-lite"/>
    </source>
</evidence>
<dbReference type="RefSeq" id="WP_399646788.1">
    <property type="nucleotide sequence ID" value="NZ_JBITYG010000002.1"/>
</dbReference>
<proteinExistence type="inferred from homology"/>
<evidence type="ECO:0000313" key="6">
    <source>
        <dbReference type="EMBL" id="MFI9100951.1"/>
    </source>
</evidence>
<dbReference type="InterPro" id="IPR002347">
    <property type="entry name" value="SDR_fam"/>
</dbReference>
<evidence type="ECO:0000259" key="5">
    <source>
        <dbReference type="SMART" id="SM00822"/>
    </source>
</evidence>
<dbReference type="InterPro" id="IPR057326">
    <property type="entry name" value="KR_dom"/>
</dbReference>
<dbReference type="CDD" id="cd05233">
    <property type="entry name" value="SDR_c"/>
    <property type="match status" value="1"/>
</dbReference>
<sequence length="285" mass="29621">MRTSTSKPLHAALVTGAASGVGRYVAARLAARGTRVAAIDTDEAGLHALAATSPLVTPFVCDVSDEAATRAAVHSAHTTVGPFAQAVHCAGIAPLGRVLDQSTADFERAMRVNYLGTVHVAQAAVPLLVERGGGSFIAIASIAGWIPLTDIGAYSASKAAVIAFCEVLAAESRHAGIRVVCVCPAAVETPMLQGLRRDHPDVINDRPGLPPAAIYDAAERALRRGQLFSFPGRGTKALWRARRAAPVNLTRLLDTAIKRQRSGNAGPPRGDAPSAPGENSTSHRP</sequence>
<dbReference type="PANTHER" id="PTHR43391">
    <property type="entry name" value="RETINOL DEHYDROGENASE-RELATED"/>
    <property type="match status" value="1"/>
</dbReference>
<dbReference type="InterPro" id="IPR020904">
    <property type="entry name" value="Sc_DH/Rdtase_CS"/>
</dbReference>
<gene>
    <name evidence="6" type="ORF">ACIGXA_10510</name>
</gene>
<comment type="similarity">
    <text evidence="1">Belongs to the short-chain dehydrogenases/reductases (SDR) family.</text>
</comment>
<protein>
    <submittedName>
        <fullName evidence="6">SDR family NAD(P)-dependent oxidoreductase</fullName>
        <ecNumber evidence="6">1.-.-.-</ecNumber>
    </submittedName>
</protein>
<evidence type="ECO:0000256" key="3">
    <source>
        <dbReference type="ARBA" id="ARBA00023002"/>
    </source>
</evidence>
<dbReference type="InterPro" id="IPR036291">
    <property type="entry name" value="NAD(P)-bd_dom_sf"/>
</dbReference>
<dbReference type="PROSITE" id="PS00061">
    <property type="entry name" value="ADH_SHORT"/>
    <property type="match status" value="1"/>
</dbReference>
<dbReference type="PANTHER" id="PTHR43391:SF14">
    <property type="entry name" value="DEHYDROGENASE_REDUCTASE SDR FAMILY PROTEIN 7-LIKE"/>
    <property type="match status" value="1"/>
</dbReference>
<evidence type="ECO:0000256" key="1">
    <source>
        <dbReference type="ARBA" id="ARBA00006484"/>
    </source>
</evidence>
<dbReference type="Proteomes" id="UP001614394">
    <property type="component" value="Unassembled WGS sequence"/>
</dbReference>
<dbReference type="Pfam" id="PF00106">
    <property type="entry name" value="adh_short"/>
    <property type="match status" value="1"/>
</dbReference>
<accession>A0ABW8C6A9</accession>